<keyword evidence="7 8" id="KW-0472">Membrane</keyword>
<feature type="transmembrane region" description="Helical" evidence="8">
    <location>
        <begin position="246"/>
        <end position="268"/>
    </location>
</feature>
<dbReference type="InterPro" id="IPR027417">
    <property type="entry name" value="P-loop_NTPase"/>
</dbReference>
<dbReference type="InterPro" id="IPR003439">
    <property type="entry name" value="ABC_transporter-like_ATP-bd"/>
</dbReference>
<keyword evidence="4" id="KW-0547">Nucleotide-binding</keyword>
<dbReference type="CDD" id="cd03254">
    <property type="entry name" value="ABCC_Glucan_exporter_like"/>
    <property type="match status" value="1"/>
</dbReference>
<feature type="domain" description="ABC transporter" evidence="9">
    <location>
        <begin position="345"/>
        <end position="579"/>
    </location>
</feature>
<dbReference type="EMBL" id="CP050861">
    <property type="protein sequence ID" value="UTD15117.1"/>
    <property type="molecule type" value="Genomic_DNA"/>
</dbReference>
<evidence type="ECO:0000313" key="11">
    <source>
        <dbReference type="EMBL" id="UTD15117.1"/>
    </source>
</evidence>
<dbReference type="SMART" id="SM00382">
    <property type="entry name" value="AAA"/>
    <property type="match status" value="1"/>
</dbReference>
<evidence type="ECO:0000259" key="10">
    <source>
        <dbReference type="PROSITE" id="PS50929"/>
    </source>
</evidence>
<evidence type="ECO:0000256" key="1">
    <source>
        <dbReference type="ARBA" id="ARBA00004651"/>
    </source>
</evidence>
<dbReference type="Pfam" id="PF00664">
    <property type="entry name" value="ABC_membrane"/>
    <property type="match status" value="1"/>
</dbReference>
<evidence type="ECO:0000256" key="5">
    <source>
        <dbReference type="ARBA" id="ARBA00022840"/>
    </source>
</evidence>
<feature type="transmembrane region" description="Helical" evidence="8">
    <location>
        <begin position="65"/>
        <end position="89"/>
    </location>
</feature>
<dbReference type="InterPro" id="IPR039421">
    <property type="entry name" value="Type_1_exporter"/>
</dbReference>
<dbReference type="GO" id="GO:0015421">
    <property type="term" value="F:ABC-type oligopeptide transporter activity"/>
    <property type="evidence" value="ECO:0007669"/>
    <property type="project" value="TreeGrafter"/>
</dbReference>
<keyword evidence="3 8" id="KW-0812">Transmembrane</keyword>
<dbReference type="GO" id="GO:0016887">
    <property type="term" value="F:ATP hydrolysis activity"/>
    <property type="evidence" value="ECO:0007669"/>
    <property type="project" value="InterPro"/>
</dbReference>
<dbReference type="PANTHER" id="PTHR43394:SF1">
    <property type="entry name" value="ATP-BINDING CASSETTE SUB-FAMILY B MEMBER 10, MITOCHONDRIAL"/>
    <property type="match status" value="1"/>
</dbReference>
<name>A0AAE9SF44_9FLAO</name>
<dbReference type="PROSITE" id="PS50893">
    <property type="entry name" value="ABC_TRANSPORTER_2"/>
    <property type="match status" value="1"/>
</dbReference>
<feature type="transmembrane region" description="Helical" evidence="8">
    <location>
        <begin position="28"/>
        <end position="53"/>
    </location>
</feature>
<dbReference type="InterPro" id="IPR011527">
    <property type="entry name" value="ABC1_TM_dom"/>
</dbReference>
<reference evidence="11" key="1">
    <citation type="submission" date="2020-04" db="EMBL/GenBank/DDBJ databases">
        <title>Tenacibaculum mesophilum bac2.</title>
        <authorList>
            <person name="Li M."/>
        </authorList>
    </citation>
    <scope>NUCLEOTIDE SEQUENCE</scope>
    <source>
        <strain evidence="11">Bac2</strain>
    </source>
</reference>
<evidence type="ECO:0000256" key="2">
    <source>
        <dbReference type="ARBA" id="ARBA00022448"/>
    </source>
</evidence>
<dbReference type="PROSITE" id="PS00211">
    <property type="entry name" value="ABC_TRANSPORTER_1"/>
    <property type="match status" value="1"/>
</dbReference>
<dbReference type="Pfam" id="PF00005">
    <property type="entry name" value="ABC_tran"/>
    <property type="match status" value="1"/>
</dbReference>
<dbReference type="InterPro" id="IPR036640">
    <property type="entry name" value="ABC1_TM_sf"/>
</dbReference>
<dbReference type="InterPro" id="IPR017871">
    <property type="entry name" value="ABC_transporter-like_CS"/>
</dbReference>
<proteinExistence type="predicted"/>
<dbReference type="InterPro" id="IPR003593">
    <property type="entry name" value="AAA+_ATPase"/>
</dbReference>
<feature type="domain" description="ABC transmembrane type-1" evidence="10">
    <location>
        <begin position="29"/>
        <end position="312"/>
    </location>
</feature>
<evidence type="ECO:0000256" key="4">
    <source>
        <dbReference type="ARBA" id="ARBA00022741"/>
    </source>
</evidence>
<organism evidence="11 12">
    <name type="scientific">Tenacibaculum mesophilum</name>
    <dbReference type="NCBI Taxonomy" id="104268"/>
    <lineage>
        <taxon>Bacteria</taxon>
        <taxon>Pseudomonadati</taxon>
        <taxon>Bacteroidota</taxon>
        <taxon>Flavobacteriia</taxon>
        <taxon>Flavobacteriales</taxon>
        <taxon>Flavobacteriaceae</taxon>
        <taxon>Tenacibaculum</taxon>
    </lineage>
</organism>
<evidence type="ECO:0000259" key="9">
    <source>
        <dbReference type="PROSITE" id="PS50893"/>
    </source>
</evidence>
<evidence type="ECO:0000313" key="12">
    <source>
        <dbReference type="Proteomes" id="UP001056837"/>
    </source>
</evidence>
<dbReference type="CDD" id="cd18544">
    <property type="entry name" value="ABC_6TM_TmrA_like"/>
    <property type="match status" value="1"/>
</dbReference>
<keyword evidence="5 11" id="KW-0067">ATP-binding</keyword>
<dbReference type="AlphaFoldDB" id="A0AAE9SF44"/>
<evidence type="ECO:0000256" key="6">
    <source>
        <dbReference type="ARBA" id="ARBA00022989"/>
    </source>
</evidence>
<dbReference type="Gene3D" id="3.40.50.300">
    <property type="entry name" value="P-loop containing nucleotide triphosphate hydrolases"/>
    <property type="match status" value="1"/>
</dbReference>
<evidence type="ECO:0000256" key="3">
    <source>
        <dbReference type="ARBA" id="ARBA00022692"/>
    </source>
</evidence>
<dbReference type="PROSITE" id="PS50929">
    <property type="entry name" value="ABC_TM1F"/>
    <property type="match status" value="1"/>
</dbReference>
<keyword evidence="6 8" id="KW-1133">Transmembrane helix</keyword>
<keyword evidence="2" id="KW-0813">Transport</keyword>
<dbReference type="Gene3D" id="1.20.1560.10">
    <property type="entry name" value="ABC transporter type 1, transmembrane domain"/>
    <property type="match status" value="1"/>
</dbReference>
<dbReference type="RefSeq" id="WP_047790213.1">
    <property type="nucleotide sequence ID" value="NZ_CANLMG010000011.1"/>
</dbReference>
<dbReference type="SUPFAM" id="SSF52540">
    <property type="entry name" value="P-loop containing nucleoside triphosphate hydrolases"/>
    <property type="match status" value="1"/>
</dbReference>
<dbReference type="Proteomes" id="UP001056837">
    <property type="component" value="Chromosome"/>
</dbReference>
<accession>A0AAE9SF44</accession>
<dbReference type="GO" id="GO:0005886">
    <property type="term" value="C:plasma membrane"/>
    <property type="evidence" value="ECO:0007669"/>
    <property type="project" value="UniProtKB-SubCell"/>
</dbReference>
<evidence type="ECO:0000256" key="8">
    <source>
        <dbReference type="SAM" id="Phobius"/>
    </source>
</evidence>
<comment type="subcellular location">
    <subcellularLocation>
        <location evidence="1">Cell membrane</location>
        <topology evidence="1">Multi-pass membrane protein</topology>
    </subcellularLocation>
</comment>
<feature type="transmembrane region" description="Helical" evidence="8">
    <location>
        <begin position="169"/>
        <end position="190"/>
    </location>
</feature>
<protein>
    <submittedName>
        <fullName evidence="11">ABC transporter ATP-binding protein</fullName>
    </submittedName>
</protein>
<feature type="transmembrane region" description="Helical" evidence="8">
    <location>
        <begin position="143"/>
        <end position="163"/>
    </location>
</feature>
<dbReference type="GO" id="GO:0005524">
    <property type="term" value="F:ATP binding"/>
    <property type="evidence" value="ECO:0007669"/>
    <property type="project" value="UniProtKB-KW"/>
</dbReference>
<gene>
    <name evidence="11" type="ORF">HER15_06365</name>
</gene>
<dbReference type="PANTHER" id="PTHR43394">
    <property type="entry name" value="ATP-DEPENDENT PERMEASE MDL1, MITOCHONDRIAL"/>
    <property type="match status" value="1"/>
</dbReference>
<sequence>MSKTTGKAFDIKIFARLMSFAKKYRIRFIIAALSTILLAGFAVLTPVILMAAIDDFITNKDFSRLLYFTIAMIVVLLIQVFFQFSFIYYANWVGQHIIRDIRAITFRKILQFKMGYFDNSSVGKLVTRVVSDIETIANFFTQGVFMIVSDVLKMIVVIVVMLYTNWKLAIIALATLPVLIYATKLFQIAIKSTFQDVRNQVANLNSFVQERVTGMKIVQLFNREKIEYKNFIDINNKHKKAHVKTVWYYSIFFPIAEILSSIAIGLIVWYGGLQVVENKAASVGAIIGFIKMAQMLFRPLRQIADKFNQLQMGIVAGERVFNIIDTESSIDKNGSIIANNIQGAINFKDVKFSYIEGEEILKGINFSVKKGQTVAIVGATGAGKSTIINLINRFYEIDSGEISIDNIPVQDYKITSLRQKIAVVLQDVFLFSDSILNNITLKNDKISLKEVQTAAKQIGIHEFIMSLPNNYYYNVKERGGMLSSGQRQLIAFLRAYVSKPSILILDEATSSVDAHAEQMIQYATDEITKNRTSIVIAHRLATIKKADMIIVMDKGSIVEKGNHIELLKKHDGYYKNLYEKQFNNETVV</sequence>
<evidence type="ECO:0000256" key="7">
    <source>
        <dbReference type="ARBA" id="ARBA00023136"/>
    </source>
</evidence>
<dbReference type="FunFam" id="3.40.50.300:FF:000287">
    <property type="entry name" value="Multidrug ABC transporter ATP-binding protein"/>
    <property type="match status" value="1"/>
</dbReference>
<dbReference type="SUPFAM" id="SSF90123">
    <property type="entry name" value="ABC transporter transmembrane region"/>
    <property type="match status" value="1"/>
</dbReference>